<accession>A0RWW7</accession>
<protein>
    <submittedName>
        <fullName evidence="2">Uncharacterized protein</fullName>
    </submittedName>
</protein>
<keyword evidence="1" id="KW-1133">Transmembrane helix</keyword>
<dbReference type="Proteomes" id="UP000000758">
    <property type="component" value="Chromosome"/>
</dbReference>
<dbReference type="KEGG" id="csy:CENSYa_1210"/>
<evidence type="ECO:0000256" key="1">
    <source>
        <dbReference type="SAM" id="Phobius"/>
    </source>
</evidence>
<reference evidence="2 3" key="1">
    <citation type="journal article" date="2006" name="Proc. Natl. Acad. Sci. U.S.A.">
        <title>Genomic analysis of the uncultivated marine crenarchaeote Cenarchaeum symbiosum.</title>
        <authorList>
            <person name="Hallam S.J."/>
            <person name="Konstantinidis K.T."/>
            <person name="Putnam N."/>
            <person name="Schleper C."/>
            <person name="Watanabe Y."/>
            <person name="Sugahara J."/>
            <person name="Preston C."/>
            <person name="de la Torre J."/>
            <person name="Richardson P.M."/>
            <person name="DeLong E.F."/>
        </authorList>
    </citation>
    <scope>NUCLEOTIDE SEQUENCE [LARGE SCALE GENOMIC DNA]</scope>
    <source>
        <strain evidence="3">A</strain>
    </source>
</reference>
<gene>
    <name evidence="2" type="ordered locus">CENSYa_1210</name>
</gene>
<organism evidence="2 3">
    <name type="scientific">Cenarchaeum symbiosum (strain A)</name>
    <dbReference type="NCBI Taxonomy" id="414004"/>
    <lineage>
        <taxon>Archaea</taxon>
        <taxon>Nitrososphaerota</taxon>
        <taxon>Candidatus Cenarchaeales</taxon>
        <taxon>Candidatus Cenarchaeaceae</taxon>
        <taxon>Candidatus Cenarchaeum</taxon>
    </lineage>
</organism>
<keyword evidence="1" id="KW-0812">Transmembrane</keyword>
<keyword evidence="1" id="KW-0472">Membrane</keyword>
<evidence type="ECO:0000313" key="3">
    <source>
        <dbReference type="Proteomes" id="UP000000758"/>
    </source>
</evidence>
<dbReference type="HOGENOM" id="CLU_1754611_0_0_2"/>
<evidence type="ECO:0000313" key="2">
    <source>
        <dbReference type="EMBL" id="ABK77834.1"/>
    </source>
</evidence>
<dbReference type="EMBL" id="DP000238">
    <property type="protein sequence ID" value="ABK77834.1"/>
    <property type="molecule type" value="Genomic_DNA"/>
</dbReference>
<proteinExistence type="predicted"/>
<dbReference type="EnsemblBacteria" id="ABK77834">
    <property type="protein sequence ID" value="ABK77834"/>
    <property type="gene ID" value="CENSYa_1210"/>
</dbReference>
<name>A0RWW7_CENSY</name>
<keyword evidence="3" id="KW-1185">Reference proteome</keyword>
<feature type="transmembrane region" description="Helical" evidence="1">
    <location>
        <begin position="12"/>
        <end position="32"/>
    </location>
</feature>
<dbReference type="AlphaFoldDB" id="A0RWW7"/>
<dbReference type="STRING" id="414004.CENSYa_1210"/>
<sequence length="148" mass="16916">MHLPRITGNTAANRLIVVALIILTVVGGLGAFKYDYDKRLLWPFENSTYHGAVEDHMDEIRTLPEVEAFHAMYEGHEIIFLDRTKFRVSFSYTARDDDRGAVLFIRYYDREPSSFEHNCFVPGNGQLFSEDGVRTDCFSYVVPDDGAP</sequence>